<proteinExistence type="predicted"/>
<dbReference type="PATRIC" id="fig|1348774.3.peg.1704"/>
<dbReference type="RefSeq" id="WP_047820633.1">
    <property type="nucleotide sequence ID" value="NZ_CP011770.1"/>
</dbReference>
<reference evidence="7 8" key="1">
    <citation type="submission" date="2015-06" db="EMBL/GenBank/DDBJ databases">
        <authorList>
            <person name="Zeng Y."/>
            <person name="Huang Y."/>
        </authorList>
    </citation>
    <scope>NUCLEOTIDE SEQUENCE [LARGE SCALE GENOMIC DNA]</scope>
    <source>
        <strain evidence="7 8">PQ-2</strain>
    </source>
</reference>
<dbReference type="SUPFAM" id="SSF55681">
    <property type="entry name" value="Class II aaRS and biotin synthetases"/>
    <property type="match status" value="1"/>
</dbReference>
<evidence type="ECO:0000313" key="8">
    <source>
        <dbReference type="Proteomes" id="UP000035287"/>
    </source>
</evidence>
<dbReference type="EMBL" id="CP011770">
    <property type="protein sequence ID" value="AKM09953.1"/>
    <property type="molecule type" value="Genomic_DNA"/>
</dbReference>
<dbReference type="InterPro" id="IPR003142">
    <property type="entry name" value="BPL_C"/>
</dbReference>
<dbReference type="Proteomes" id="UP000035287">
    <property type="component" value="Chromosome"/>
</dbReference>
<keyword evidence="1 7" id="KW-0436">Ligase</keyword>
<evidence type="ECO:0000256" key="3">
    <source>
        <dbReference type="ARBA" id="ARBA00022840"/>
    </source>
</evidence>
<dbReference type="InterPro" id="IPR004143">
    <property type="entry name" value="BPL_LPL_catalytic"/>
</dbReference>
<name>A0A0G3XHS4_9SPHN</name>
<dbReference type="CDD" id="cd16442">
    <property type="entry name" value="BPL"/>
    <property type="match status" value="1"/>
</dbReference>
<dbReference type="Pfam" id="PF02237">
    <property type="entry name" value="BPL_C"/>
    <property type="match status" value="1"/>
</dbReference>
<accession>A0A0G3XHS4</accession>
<keyword evidence="3" id="KW-0067">ATP-binding</keyword>
<comment type="catalytic activity">
    <reaction evidence="6">
        <text>biotin + L-lysyl-[protein] + ATP = N(6)-biotinyl-L-lysyl-[protein] + AMP + diphosphate + H(+)</text>
        <dbReference type="Rhea" id="RHEA:11756"/>
        <dbReference type="Rhea" id="RHEA-COMP:9752"/>
        <dbReference type="Rhea" id="RHEA-COMP:10505"/>
        <dbReference type="ChEBI" id="CHEBI:15378"/>
        <dbReference type="ChEBI" id="CHEBI:29969"/>
        <dbReference type="ChEBI" id="CHEBI:30616"/>
        <dbReference type="ChEBI" id="CHEBI:33019"/>
        <dbReference type="ChEBI" id="CHEBI:57586"/>
        <dbReference type="ChEBI" id="CHEBI:83144"/>
        <dbReference type="ChEBI" id="CHEBI:456215"/>
        <dbReference type="EC" id="6.3.4.15"/>
    </reaction>
</comment>
<gene>
    <name evidence="7" type="ORF">AB433_08130</name>
</gene>
<evidence type="ECO:0000256" key="5">
    <source>
        <dbReference type="ARBA" id="ARBA00024227"/>
    </source>
</evidence>
<organism evidence="7 8">
    <name type="scientific">Croceicoccus naphthovorans</name>
    <dbReference type="NCBI Taxonomy" id="1348774"/>
    <lineage>
        <taxon>Bacteria</taxon>
        <taxon>Pseudomonadati</taxon>
        <taxon>Pseudomonadota</taxon>
        <taxon>Alphaproteobacteria</taxon>
        <taxon>Sphingomonadales</taxon>
        <taxon>Erythrobacteraceae</taxon>
        <taxon>Croceicoccus</taxon>
    </lineage>
</organism>
<evidence type="ECO:0000256" key="2">
    <source>
        <dbReference type="ARBA" id="ARBA00022741"/>
    </source>
</evidence>
<dbReference type="PROSITE" id="PS51733">
    <property type="entry name" value="BPL_LPL_CATALYTIC"/>
    <property type="match status" value="1"/>
</dbReference>
<evidence type="ECO:0000256" key="6">
    <source>
        <dbReference type="ARBA" id="ARBA00047846"/>
    </source>
</evidence>
<dbReference type="GO" id="GO:0004077">
    <property type="term" value="F:biotin--[biotin carboxyl-carrier protein] ligase activity"/>
    <property type="evidence" value="ECO:0007669"/>
    <property type="project" value="UniProtKB-EC"/>
</dbReference>
<dbReference type="Gene3D" id="2.30.30.100">
    <property type="match status" value="1"/>
</dbReference>
<dbReference type="Gene3D" id="3.30.930.10">
    <property type="entry name" value="Bira Bifunctional Protein, Domain 2"/>
    <property type="match status" value="1"/>
</dbReference>
<keyword evidence="2" id="KW-0547">Nucleotide-binding</keyword>
<keyword evidence="8" id="KW-1185">Reference proteome</keyword>
<dbReference type="Pfam" id="PF03099">
    <property type="entry name" value="BPL_LplA_LipB"/>
    <property type="match status" value="1"/>
</dbReference>
<dbReference type="PANTHER" id="PTHR12835:SF5">
    <property type="entry name" value="BIOTIN--PROTEIN LIGASE"/>
    <property type="match status" value="1"/>
</dbReference>
<evidence type="ECO:0000256" key="4">
    <source>
        <dbReference type="ARBA" id="ARBA00023267"/>
    </source>
</evidence>
<dbReference type="AlphaFoldDB" id="A0A0G3XHS4"/>
<dbReference type="NCBIfam" id="TIGR00121">
    <property type="entry name" value="birA_ligase"/>
    <property type="match status" value="1"/>
</dbReference>
<sequence>MIGGHRIERVEEIGSTSGELLARLGKGENLAEGAWLIADRQSAGRGRLGRTWFDGAGNFMGSTAVQLRSDDPPAQTIALVAGVALFDTIAKFLGNAQGLLLKWPNDVLLDGAKLAGILLERSKETVVVGIGVNLAAAPDLPDKATTAVATHGLRIDRDDFADRLAERMSIELRTWRKDGLAHTIDRWGIRGPHIGAAVRVAGVTGNDASGGFAGLAHDGALQLRLANGTIRTVHAGEVTLPETEGD</sequence>
<dbReference type="PANTHER" id="PTHR12835">
    <property type="entry name" value="BIOTIN PROTEIN LIGASE"/>
    <property type="match status" value="1"/>
</dbReference>
<dbReference type="InterPro" id="IPR045864">
    <property type="entry name" value="aa-tRNA-synth_II/BPL/LPL"/>
</dbReference>
<dbReference type="GO" id="GO:0005737">
    <property type="term" value="C:cytoplasm"/>
    <property type="evidence" value="ECO:0007669"/>
    <property type="project" value="TreeGrafter"/>
</dbReference>
<evidence type="ECO:0000256" key="1">
    <source>
        <dbReference type="ARBA" id="ARBA00022598"/>
    </source>
</evidence>
<dbReference type="SUPFAM" id="SSF50037">
    <property type="entry name" value="C-terminal domain of transcriptional repressors"/>
    <property type="match status" value="1"/>
</dbReference>
<protein>
    <recommendedName>
        <fullName evidence="5">biotin--[biotin carboxyl-carrier protein] ligase</fullName>
        <ecNumber evidence="5">6.3.4.15</ecNumber>
    </recommendedName>
</protein>
<evidence type="ECO:0000313" key="7">
    <source>
        <dbReference type="EMBL" id="AKM09953.1"/>
    </source>
</evidence>
<dbReference type="GO" id="GO:0005524">
    <property type="term" value="F:ATP binding"/>
    <property type="evidence" value="ECO:0007669"/>
    <property type="project" value="UniProtKB-KW"/>
</dbReference>
<dbReference type="EC" id="6.3.4.15" evidence="5"/>
<dbReference type="InterPro" id="IPR008988">
    <property type="entry name" value="Transcriptional_repressor_C"/>
</dbReference>
<dbReference type="STRING" id="1348774.AB433_08130"/>
<keyword evidence="4" id="KW-0092">Biotin</keyword>
<dbReference type="InterPro" id="IPR004408">
    <property type="entry name" value="Biotin_CoA_COase_ligase"/>
</dbReference>
<dbReference type="KEGG" id="cna:AB433_08130"/>
<dbReference type="OrthoDB" id="9807064at2"/>